<organism evidence="1 2">
    <name type="scientific">Loigolactobacillus bifermentans DSM 20003</name>
    <dbReference type="NCBI Taxonomy" id="1423726"/>
    <lineage>
        <taxon>Bacteria</taxon>
        <taxon>Bacillati</taxon>
        <taxon>Bacillota</taxon>
        <taxon>Bacilli</taxon>
        <taxon>Lactobacillales</taxon>
        <taxon>Lactobacillaceae</taxon>
        <taxon>Loigolactobacillus</taxon>
    </lineage>
</organism>
<proteinExistence type="predicted"/>
<evidence type="ECO:0008006" key="3">
    <source>
        <dbReference type="Google" id="ProtNLM"/>
    </source>
</evidence>
<accession>A0A0R1H9U3</accession>
<keyword evidence="2" id="KW-1185">Reference proteome</keyword>
<dbReference type="PATRIC" id="fig|1423726.3.peg.2669"/>
<reference evidence="1 2" key="1">
    <citation type="journal article" date="2015" name="Genome Announc.">
        <title>Expanding the biotechnology potential of lactobacilli through comparative genomics of 213 strains and associated genera.</title>
        <authorList>
            <person name="Sun Z."/>
            <person name="Harris H.M."/>
            <person name="McCann A."/>
            <person name="Guo C."/>
            <person name="Argimon S."/>
            <person name="Zhang W."/>
            <person name="Yang X."/>
            <person name="Jeffery I.B."/>
            <person name="Cooney J.C."/>
            <person name="Kagawa T.F."/>
            <person name="Liu W."/>
            <person name="Song Y."/>
            <person name="Salvetti E."/>
            <person name="Wrobel A."/>
            <person name="Rasinkangas P."/>
            <person name="Parkhill J."/>
            <person name="Rea M.C."/>
            <person name="O'Sullivan O."/>
            <person name="Ritari J."/>
            <person name="Douillard F.P."/>
            <person name="Paul Ross R."/>
            <person name="Yang R."/>
            <person name="Briner A.E."/>
            <person name="Felis G.E."/>
            <person name="de Vos W.M."/>
            <person name="Barrangou R."/>
            <person name="Klaenhammer T.R."/>
            <person name="Caufield P.W."/>
            <person name="Cui Y."/>
            <person name="Zhang H."/>
            <person name="O'Toole P.W."/>
        </authorList>
    </citation>
    <scope>NUCLEOTIDE SEQUENCE [LARGE SCALE GENOMIC DNA]</scope>
    <source>
        <strain evidence="1 2">DSM 20003</strain>
    </source>
</reference>
<dbReference type="STRING" id="1423726.FC07_GL002570"/>
<gene>
    <name evidence="1" type="ORF">FC07_GL002570</name>
</gene>
<dbReference type="EMBL" id="AZDA01000003">
    <property type="protein sequence ID" value="KRK40820.1"/>
    <property type="molecule type" value="Genomic_DNA"/>
</dbReference>
<evidence type="ECO:0000313" key="2">
    <source>
        <dbReference type="Proteomes" id="UP000051461"/>
    </source>
</evidence>
<evidence type="ECO:0000313" key="1">
    <source>
        <dbReference type="EMBL" id="KRK40820.1"/>
    </source>
</evidence>
<sequence length="53" mass="6287">MRVLRPFGTLVFKWSDDQVKLKDALAKVDSTFKPLFGSKRNKTHWLIYMKTED</sequence>
<dbReference type="AlphaFoldDB" id="A0A0R1H9U3"/>
<name>A0A0R1H9U3_9LACO</name>
<protein>
    <recommendedName>
        <fullName evidence="3">Methyltransferase</fullName>
    </recommendedName>
</protein>
<dbReference type="Proteomes" id="UP000051461">
    <property type="component" value="Unassembled WGS sequence"/>
</dbReference>
<comment type="caution">
    <text evidence="1">The sequence shown here is derived from an EMBL/GenBank/DDBJ whole genome shotgun (WGS) entry which is preliminary data.</text>
</comment>